<evidence type="ECO:0000256" key="5">
    <source>
        <dbReference type="SAM" id="MobiDB-lite"/>
    </source>
</evidence>
<dbReference type="RefSeq" id="WP_308895832.1">
    <property type="nucleotide sequence ID" value="NZ_CP133218.1"/>
</dbReference>
<dbReference type="InterPro" id="IPR053876">
    <property type="entry name" value="Phage_int_M"/>
</dbReference>
<feature type="domain" description="Tyr recombinase" evidence="6">
    <location>
        <begin position="206"/>
        <end position="389"/>
    </location>
</feature>
<evidence type="ECO:0000256" key="1">
    <source>
        <dbReference type="ARBA" id="ARBA00008857"/>
    </source>
</evidence>
<dbReference type="InterPro" id="IPR002104">
    <property type="entry name" value="Integrase_catalytic"/>
</dbReference>
<dbReference type="Proteomes" id="UP001236657">
    <property type="component" value="Chromosome"/>
</dbReference>
<dbReference type="SUPFAM" id="SSF56349">
    <property type="entry name" value="DNA breaking-rejoining enzymes"/>
    <property type="match status" value="1"/>
</dbReference>
<dbReference type="InterPro" id="IPR025166">
    <property type="entry name" value="Integrase_DNA_bind_dom"/>
</dbReference>
<evidence type="ECO:0000256" key="3">
    <source>
        <dbReference type="ARBA" id="ARBA00023125"/>
    </source>
</evidence>
<dbReference type="PROSITE" id="PS51898">
    <property type="entry name" value="TYR_RECOMBINASE"/>
    <property type="match status" value="1"/>
</dbReference>
<dbReference type="InterPro" id="IPR010998">
    <property type="entry name" value="Integrase_recombinase_N"/>
</dbReference>
<evidence type="ECO:0000256" key="4">
    <source>
        <dbReference type="ARBA" id="ARBA00023172"/>
    </source>
</evidence>
<keyword evidence="8" id="KW-1185">Reference proteome</keyword>
<dbReference type="InterPro" id="IPR011010">
    <property type="entry name" value="DNA_brk_join_enz"/>
</dbReference>
<dbReference type="Pfam" id="PF13356">
    <property type="entry name" value="Arm-DNA-bind_3"/>
    <property type="match status" value="1"/>
</dbReference>
<reference evidence="7 8" key="1">
    <citation type="submission" date="2023-08" db="EMBL/GenBank/DDBJ databases">
        <title>New molecular markers tilS and rpoB for phylogenetic and monitoring studies of the genus Thiothrix biodiversity.</title>
        <authorList>
            <person name="Ravin N.V."/>
            <person name="Smolyakov D."/>
            <person name="Markov N.D."/>
            <person name="Beletsky A.V."/>
            <person name="Mardanov A.V."/>
            <person name="Rudenko T.S."/>
            <person name="Grabovich M.Y."/>
        </authorList>
    </citation>
    <scope>NUCLEOTIDE SEQUENCE [LARGE SCALE GENOMIC DNA]</scope>
    <source>
        <strain evidence="7 8">MK1</strain>
    </source>
</reference>
<feature type="compositionally biased region" description="Polar residues" evidence="5">
    <location>
        <begin position="1"/>
        <end position="11"/>
    </location>
</feature>
<dbReference type="EMBL" id="CP133218">
    <property type="protein sequence ID" value="WML91143.1"/>
    <property type="molecule type" value="Genomic_DNA"/>
</dbReference>
<dbReference type="Gene3D" id="1.10.443.10">
    <property type="entry name" value="Intergrase catalytic core"/>
    <property type="match status" value="1"/>
</dbReference>
<dbReference type="Pfam" id="PF22022">
    <property type="entry name" value="Phage_int_M"/>
    <property type="match status" value="1"/>
</dbReference>
<dbReference type="InterPro" id="IPR050808">
    <property type="entry name" value="Phage_Integrase"/>
</dbReference>
<dbReference type="PANTHER" id="PTHR30629:SF2">
    <property type="entry name" value="PROPHAGE INTEGRASE INTS-RELATED"/>
    <property type="match status" value="1"/>
</dbReference>
<name>A0ABY9MRH5_9GAMM</name>
<dbReference type="CDD" id="cd00801">
    <property type="entry name" value="INT_P4_C"/>
    <property type="match status" value="1"/>
</dbReference>
<gene>
    <name evidence="7" type="ORF">RCF98_02025</name>
</gene>
<proteinExistence type="inferred from homology"/>
<evidence type="ECO:0000256" key="2">
    <source>
        <dbReference type="ARBA" id="ARBA00022908"/>
    </source>
</evidence>
<dbReference type="Pfam" id="PF00589">
    <property type="entry name" value="Phage_integrase"/>
    <property type="match status" value="1"/>
</dbReference>
<evidence type="ECO:0000313" key="7">
    <source>
        <dbReference type="EMBL" id="WML91143.1"/>
    </source>
</evidence>
<accession>A0ABY9MRH5</accession>
<sequence>MKRSLTDTSAKNARPAPDGTPKRYTDGGGLYLHVSTTGKYWRYNYRIAGKQKTLALGVYPDTSLKQSREGHQAARELLARGVDPSSHKQALSDECKAMASNSFESVAREWFVKFSPQWVESHSSKIIRRLERDVFPWIGNAPIGELEPPDILKCLRRIEERGAIETAHRAKQDCGQIFRYAVATGRAKRDQTADLKGAIPPPKKGHFSAITDPIEVGELIRAMSGYKGALETRTALKLSAYLFTRPGELRRMEWIELDIEKAVWNIPAEKMKAGKAHSVPLPRQAVALLEEIRPLTGKRKHVFPSRTDTSKPMSDNTVRQALRRLGYDNDQMTAHGFRAMASTRLYELGYSSDVIEKQLAHAVGNEVRRAYDRSQHMAERTTMMQQWADYLDNLRDGAKVLPFRKAG</sequence>
<dbReference type="Gene3D" id="1.10.150.130">
    <property type="match status" value="1"/>
</dbReference>
<feature type="region of interest" description="Disordered" evidence="5">
    <location>
        <begin position="1"/>
        <end position="27"/>
    </location>
</feature>
<evidence type="ECO:0000313" key="8">
    <source>
        <dbReference type="Proteomes" id="UP001236657"/>
    </source>
</evidence>
<organism evidence="7 8">
    <name type="scientific">Thiothrix lacustris</name>
    <dbReference type="NCBI Taxonomy" id="525917"/>
    <lineage>
        <taxon>Bacteria</taxon>
        <taxon>Pseudomonadati</taxon>
        <taxon>Pseudomonadota</taxon>
        <taxon>Gammaproteobacteria</taxon>
        <taxon>Thiotrichales</taxon>
        <taxon>Thiotrichaceae</taxon>
        <taxon>Thiothrix</taxon>
    </lineage>
</organism>
<dbReference type="InterPro" id="IPR013762">
    <property type="entry name" value="Integrase-like_cat_sf"/>
</dbReference>
<protein>
    <submittedName>
        <fullName evidence="7">Tyrosine-type recombinase/integrase</fullName>
    </submittedName>
</protein>
<keyword evidence="4" id="KW-0233">DNA recombination</keyword>
<evidence type="ECO:0000259" key="6">
    <source>
        <dbReference type="PROSITE" id="PS51898"/>
    </source>
</evidence>
<comment type="similarity">
    <text evidence="1">Belongs to the 'phage' integrase family.</text>
</comment>
<dbReference type="PANTHER" id="PTHR30629">
    <property type="entry name" value="PROPHAGE INTEGRASE"/>
    <property type="match status" value="1"/>
</dbReference>
<dbReference type="Gene3D" id="3.30.160.390">
    <property type="entry name" value="Integrase, DNA-binding domain"/>
    <property type="match status" value="1"/>
</dbReference>
<keyword evidence="2" id="KW-0229">DNA integration</keyword>
<dbReference type="InterPro" id="IPR038488">
    <property type="entry name" value="Integrase_DNA-bd_sf"/>
</dbReference>
<keyword evidence="3" id="KW-0238">DNA-binding</keyword>